<dbReference type="InterPro" id="IPR035994">
    <property type="entry name" value="Nucleoside_phosphorylase_sf"/>
</dbReference>
<evidence type="ECO:0000313" key="4">
    <source>
        <dbReference type="EMBL" id="TXB69497.1"/>
    </source>
</evidence>
<name>A0A5C6S5E7_9BACT</name>
<dbReference type="Pfam" id="PF01048">
    <property type="entry name" value="PNP_UDP_1"/>
    <property type="match status" value="1"/>
</dbReference>
<keyword evidence="5" id="KW-1185">Reference proteome</keyword>
<dbReference type="Proteomes" id="UP000321580">
    <property type="component" value="Unassembled WGS sequence"/>
</dbReference>
<organism evidence="4 5">
    <name type="scientific">Phaeodactylibacter luteus</name>
    <dbReference type="NCBI Taxonomy" id="1564516"/>
    <lineage>
        <taxon>Bacteria</taxon>
        <taxon>Pseudomonadati</taxon>
        <taxon>Bacteroidota</taxon>
        <taxon>Saprospiria</taxon>
        <taxon>Saprospirales</taxon>
        <taxon>Haliscomenobacteraceae</taxon>
        <taxon>Phaeodactylibacter</taxon>
    </lineage>
</organism>
<keyword evidence="4" id="KW-0326">Glycosidase</keyword>
<dbReference type="EC" id="3.2.2.26" evidence="1 2"/>
<dbReference type="InterPro" id="IPR000845">
    <property type="entry name" value="Nucleoside_phosphorylase_d"/>
</dbReference>
<dbReference type="OrthoDB" id="9788270at2"/>
<evidence type="ECO:0000256" key="1">
    <source>
        <dbReference type="HAMAP-Rule" id="MF_00991"/>
    </source>
</evidence>
<dbReference type="NCBIfam" id="TIGR03664">
    <property type="entry name" value="fut_nucase"/>
    <property type="match status" value="1"/>
</dbReference>
<dbReference type="PANTHER" id="PTHR46832">
    <property type="entry name" value="5'-METHYLTHIOADENOSINE/S-ADENOSYLHOMOCYSTEINE NUCLEOSIDASE"/>
    <property type="match status" value="1"/>
</dbReference>
<gene>
    <name evidence="1 4" type="primary">mqnB</name>
    <name evidence="4" type="ORF">FRY97_01425</name>
</gene>
<dbReference type="GO" id="GO:0008782">
    <property type="term" value="F:adenosylhomocysteine nucleosidase activity"/>
    <property type="evidence" value="ECO:0007669"/>
    <property type="project" value="TreeGrafter"/>
</dbReference>
<keyword evidence="1" id="KW-0474">Menaquinone biosynthesis</keyword>
<comment type="caution">
    <text evidence="4">The sequence shown here is derived from an EMBL/GenBank/DDBJ whole genome shotgun (WGS) entry which is preliminary data.</text>
</comment>
<sequence length="253" mass="27454">MSLPAIIRPWASPPGLGFTTDSEYLMKILIVSATPFEIAPLRAYLEKKYVKSAEHQFQKGNVQVSLLITGVGLPLTAYALGKVLALEEWNLVVNAGVAGSLSEKYSPGDVVQVVTEAFADLGVEEADGSFTSVSELGLIAPGQPPFSEGGKLENEVGKAFNFLPVAHGISVNKVHGYQPSIADVKRRFPEAEVETMEGAAFFYACLLEKRPFIQIRSISNKVEPRNREAWEMEKALDALNTALIALLQSLFNG</sequence>
<dbReference type="GO" id="GO:0009116">
    <property type="term" value="P:nucleoside metabolic process"/>
    <property type="evidence" value="ECO:0007669"/>
    <property type="project" value="InterPro"/>
</dbReference>
<dbReference type="GO" id="GO:0005829">
    <property type="term" value="C:cytosol"/>
    <property type="evidence" value="ECO:0007669"/>
    <property type="project" value="TreeGrafter"/>
</dbReference>
<dbReference type="InterPro" id="IPR019963">
    <property type="entry name" value="FL_hydrolase_MqnB"/>
</dbReference>
<dbReference type="UniPathway" id="UPA00079"/>
<proteinExistence type="inferred from homology"/>
<dbReference type="AlphaFoldDB" id="A0A5C6S5E7"/>
<dbReference type="EMBL" id="VOOR01000002">
    <property type="protein sequence ID" value="TXB69497.1"/>
    <property type="molecule type" value="Genomic_DNA"/>
</dbReference>
<dbReference type="GO" id="GO:0009234">
    <property type="term" value="P:menaquinone biosynthetic process"/>
    <property type="evidence" value="ECO:0007669"/>
    <property type="project" value="UniProtKB-UniRule"/>
</dbReference>
<evidence type="ECO:0000313" key="5">
    <source>
        <dbReference type="Proteomes" id="UP000321580"/>
    </source>
</evidence>
<dbReference type="GO" id="GO:0019284">
    <property type="term" value="P:L-methionine salvage from S-adenosylmethionine"/>
    <property type="evidence" value="ECO:0007669"/>
    <property type="project" value="TreeGrafter"/>
</dbReference>
<reference evidence="4 5" key="1">
    <citation type="submission" date="2019-08" db="EMBL/GenBank/DDBJ databases">
        <title>Genome of Phaeodactylibacter luteus.</title>
        <authorList>
            <person name="Bowman J.P."/>
        </authorList>
    </citation>
    <scope>NUCLEOTIDE SEQUENCE [LARGE SCALE GENOMIC DNA]</scope>
    <source>
        <strain evidence="4 5">KCTC 42180</strain>
    </source>
</reference>
<accession>A0A5C6S5E7</accession>
<comment type="pathway">
    <text evidence="1">Quinol/quinone metabolism; menaquinone biosynthesis.</text>
</comment>
<comment type="similarity">
    <text evidence="1">Belongs to the PNP/UDP phosphorylase family. Futalosine hydrolase subfamily.</text>
</comment>
<evidence type="ECO:0000256" key="2">
    <source>
        <dbReference type="NCBIfam" id="TIGR03664"/>
    </source>
</evidence>
<keyword evidence="1 4" id="KW-0378">Hydrolase</keyword>
<feature type="domain" description="Nucleoside phosphorylase" evidence="3">
    <location>
        <begin position="27"/>
        <end position="247"/>
    </location>
</feature>
<evidence type="ECO:0000259" key="3">
    <source>
        <dbReference type="Pfam" id="PF01048"/>
    </source>
</evidence>
<comment type="function">
    <text evidence="1">Catalyzes the hydrolysis of futalosine (FL) to dehypoxanthine futalosine (DHFL) and hypoxanthine, a step in the biosynthesis of menaquinone (MK, vitamin K2).</text>
</comment>
<dbReference type="Gene3D" id="3.40.50.1580">
    <property type="entry name" value="Nucleoside phosphorylase domain"/>
    <property type="match status" value="1"/>
</dbReference>
<comment type="catalytic activity">
    <reaction evidence="1">
        <text>futalosine + H2O = dehypoxanthine futalosine + hypoxanthine</text>
        <dbReference type="Rhea" id="RHEA:25904"/>
        <dbReference type="ChEBI" id="CHEBI:15377"/>
        <dbReference type="ChEBI" id="CHEBI:17368"/>
        <dbReference type="ChEBI" id="CHEBI:58863"/>
        <dbReference type="ChEBI" id="CHEBI:58864"/>
        <dbReference type="EC" id="3.2.2.26"/>
    </reaction>
</comment>
<dbReference type="SUPFAM" id="SSF53167">
    <property type="entry name" value="Purine and uridine phosphorylases"/>
    <property type="match status" value="1"/>
</dbReference>
<dbReference type="PANTHER" id="PTHR46832:SF2">
    <property type="entry name" value="FUTALOSINE HYDROLASE"/>
    <property type="match status" value="1"/>
</dbReference>
<protein>
    <recommendedName>
        <fullName evidence="1 2">Futalosine hydrolase</fullName>
        <shortName evidence="1">FL hydrolase</shortName>
        <ecNumber evidence="1 2">3.2.2.26</ecNumber>
    </recommendedName>
    <alternativeName>
        <fullName evidence="1">Futalosine nucleosidase</fullName>
    </alternativeName>
    <alternativeName>
        <fullName evidence="1">Menaquinone biosynthetic enzyme MqnB</fullName>
    </alternativeName>
</protein>
<dbReference type="HAMAP" id="MF_00991">
    <property type="entry name" value="MqnB"/>
    <property type="match status" value="1"/>
</dbReference>
<dbReference type="GO" id="GO:0008930">
    <property type="term" value="F:methylthioadenosine nucleosidase activity"/>
    <property type="evidence" value="ECO:0007669"/>
    <property type="project" value="TreeGrafter"/>
</dbReference>